<evidence type="ECO:0000313" key="2">
    <source>
        <dbReference type="Proteomes" id="UP000753908"/>
    </source>
</evidence>
<name>A0A951PLN6_9CYAN</name>
<dbReference type="CDD" id="cd02980">
    <property type="entry name" value="TRX_Fd_family"/>
    <property type="match status" value="1"/>
</dbReference>
<evidence type="ECO:0000313" key="1">
    <source>
        <dbReference type="EMBL" id="MBW4545003.1"/>
    </source>
</evidence>
<dbReference type="AlphaFoldDB" id="A0A951PLN6"/>
<dbReference type="Proteomes" id="UP000753908">
    <property type="component" value="Unassembled WGS sequence"/>
</dbReference>
<reference evidence="1" key="2">
    <citation type="journal article" date="2022" name="Microbiol. Resour. Announc.">
        <title>Metagenome Sequencing to Explore Phylogenomics of Terrestrial Cyanobacteria.</title>
        <authorList>
            <person name="Ward R.D."/>
            <person name="Stajich J.E."/>
            <person name="Johansen J.R."/>
            <person name="Huntemann M."/>
            <person name="Clum A."/>
            <person name="Foster B."/>
            <person name="Foster B."/>
            <person name="Roux S."/>
            <person name="Palaniappan K."/>
            <person name="Varghese N."/>
            <person name="Mukherjee S."/>
            <person name="Reddy T.B.K."/>
            <person name="Daum C."/>
            <person name="Copeland A."/>
            <person name="Chen I.A."/>
            <person name="Ivanova N.N."/>
            <person name="Kyrpides N.C."/>
            <person name="Shapiro N."/>
            <person name="Eloe-Fadrosh E.A."/>
            <person name="Pietrasiak N."/>
        </authorList>
    </citation>
    <scope>NUCLEOTIDE SEQUENCE</scope>
    <source>
        <strain evidence="1">CPER-KK1</strain>
    </source>
</reference>
<dbReference type="SUPFAM" id="SSF52833">
    <property type="entry name" value="Thioredoxin-like"/>
    <property type="match status" value="1"/>
</dbReference>
<accession>A0A951PLN6</accession>
<sequence length="203" mass="22400">MGNLNKEVGVSSFKIEGRFVGFVGNLEEKPKRLRVATAEGECYIKLSKELRSSLGDVLQPGDWVEISGEQKRKYKTDELKLKAYQVKTTDPTKQEKVFQPPVAAPKTKACVMVCQKSSCRKRGAGEVCQAVSESIRDRGLEDQVAIKGTGCMKECKKGPCVVFMPDKSRYTGVAPKEVSTLIEKHFAAKLTPEASQRQLSPVT</sequence>
<comment type="caution">
    <text evidence="1">The sequence shown here is derived from an EMBL/GenBank/DDBJ whole genome shotgun (WGS) entry which is preliminary data.</text>
</comment>
<gene>
    <name evidence="1" type="ORF">KME25_11235</name>
</gene>
<proteinExistence type="predicted"/>
<dbReference type="Gene3D" id="3.40.30.10">
    <property type="entry name" value="Glutaredoxin"/>
    <property type="match status" value="1"/>
</dbReference>
<dbReference type="Pfam" id="PF01257">
    <property type="entry name" value="2Fe-2S_thioredx"/>
    <property type="match status" value="1"/>
</dbReference>
<protein>
    <submittedName>
        <fullName evidence="1">(2Fe-2S) ferredoxin domain-containing protein</fullName>
    </submittedName>
</protein>
<dbReference type="InterPro" id="IPR036249">
    <property type="entry name" value="Thioredoxin-like_sf"/>
</dbReference>
<organism evidence="1 2">
    <name type="scientific">Symplocastrum torsivum CPER-KK1</name>
    <dbReference type="NCBI Taxonomy" id="450513"/>
    <lineage>
        <taxon>Bacteria</taxon>
        <taxon>Bacillati</taxon>
        <taxon>Cyanobacteriota</taxon>
        <taxon>Cyanophyceae</taxon>
        <taxon>Oscillatoriophycideae</taxon>
        <taxon>Oscillatoriales</taxon>
        <taxon>Microcoleaceae</taxon>
        <taxon>Symplocastrum</taxon>
    </lineage>
</organism>
<dbReference type="EMBL" id="JAHHIF010000012">
    <property type="protein sequence ID" value="MBW4545003.1"/>
    <property type="molecule type" value="Genomic_DNA"/>
</dbReference>
<reference evidence="1" key="1">
    <citation type="submission" date="2021-05" db="EMBL/GenBank/DDBJ databases">
        <authorList>
            <person name="Pietrasiak N."/>
            <person name="Ward R."/>
            <person name="Stajich J.E."/>
            <person name="Kurbessoian T."/>
        </authorList>
    </citation>
    <scope>NUCLEOTIDE SEQUENCE</scope>
    <source>
        <strain evidence="1">CPER-KK1</strain>
    </source>
</reference>